<feature type="transmembrane region" description="Helical" evidence="3">
    <location>
        <begin position="28"/>
        <end position="52"/>
    </location>
</feature>
<evidence type="ECO:0000313" key="5">
    <source>
        <dbReference type="EMBL" id="SFQ33362.1"/>
    </source>
</evidence>
<evidence type="ECO:0000256" key="3">
    <source>
        <dbReference type="SAM" id="Phobius"/>
    </source>
</evidence>
<accession>A0A1I5XN12</accession>
<gene>
    <name evidence="5" type="ORF">SAMN04488506_1506</name>
</gene>
<keyword evidence="6" id="KW-1185">Reference proteome</keyword>
<feature type="compositionally biased region" description="Polar residues" evidence="2">
    <location>
        <begin position="1"/>
        <end position="11"/>
    </location>
</feature>
<organism evidence="5 6">
    <name type="scientific">Desemzia incerta</name>
    <dbReference type="NCBI Taxonomy" id="82801"/>
    <lineage>
        <taxon>Bacteria</taxon>
        <taxon>Bacillati</taxon>
        <taxon>Bacillota</taxon>
        <taxon>Bacilli</taxon>
        <taxon>Lactobacillales</taxon>
        <taxon>Carnobacteriaceae</taxon>
        <taxon>Desemzia</taxon>
    </lineage>
</organism>
<proteinExistence type="inferred from homology"/>
<dbReference type="PANTHER" id="PTHR33392:SF3">
    <property type="entry name" value="POLYISOPRENYL-TEICHOIC ACID--PEPTIDOGLYCAN TEICHOIC ACID TRANSFERASE TAGT"/>
    <property type="match status" value="1"/>
</dbReference>
<dbReference type="RefSeq" id="WP_092480544.1">
    <property type="nucleotide sequence ID" value="NZ_CP126128.1"/>
</dbReference>
<dbReference type="OrthoDB" id="27330at2"/>
<evidence type="ECO:0000256" key="1">
    <source>
        <dbReference type="ARBA" id="ARBA00006068"/>
    </source>
</evidence>
<dbReference type="STRING" id="82801.SAMN04488506_1506"/>
<dbReference type="AlphaFoldDB" id="A0A1I5XN12"/>
<evidence type="ECO:0000256" key="2">
    <source>
        <dbReference type="SAM" id="MobiDB-lite"/>
    </source>
</evidence>
<sequence>MTKKQIPSTTRSDYRRNGKKKKTKSQKIILTILIPLMAILLVIAVFAAKLFAEAQTAVEDSYHSIERESEVNVNPIEETVSVLIMGVDDTESRNLGSARTDALIYLTIDPNEHEINMVSIPRDTYTEIMYDGQVQKRNKINSAYEVGQEKAVIETVENLLDVPVHYYATFNFDSFLEIIDALGGIEMDVPVTITEQNSDGKMGQIYLEEGYQTLNGEQALALARTRKIDNDVKRGERQQLIIQAIVKKALSIGSIPKLSDAIEAVGSNMRTDLRFNEMLNIAQSGLEGSYTFNSHIFEWTDFNLYGASMVELYPDSVDYISHKLRVALDLEAEDERDQEGYEFTSNRIPEYAY</sequence>
<dbReference type="Gene3D" id="3.40.630.190">
    <property type="entry name" value="LCP protein"/>
    <property type="match status" value="1"/>
</dbReference>
<dbReference type="EMBL" id="FOXW01000005">
    <property type="protein sequence ID" value="SFQ33362.1"/>
    <property type="molecule type" value="Genomic_DNA"/>
</dbReference>
<dbReference type="InterPro" id="IPR050922">
    <property type="entry name" value="LytR/CpsA/Psr_CW_biosynth"/>
</dbReference>
<keyword evidence="3" id="KW-1133">Transmembrane helix</keyword>
<dbReference type="Pfam" id="PF03816">
    <property type="entry name" value="LytR_cpsA_psr"/>
    <property type="match status" value="1"/>
</dbReference>
<comment type="similarity">
    <text evidence="1">Belongs to the LytR/CpsA/Psr (LCP) family.</text>
</comment>
<reference evidence="5 6" key="1">
    <citation type="submission" date="2016-10" db="EMBL/GenBank/DDBJ databases">
        <authorList>
            <person name="de Groot N.N."/>
        </authorList>
    </citation>
    <scope>NUCLEOTIDE SEQUENCE [LARGE SCALE GENOMIC DNA]</scope>
    <source>
        <strain evidence="5 6">DSM 20581</strain>
    </source>
</reference>
<dbReference type="NCBIfam" id="TIGR00350">
    <property type="entry name" value="lytR_cpsA_psr"/>
    <property type="match status" value="1"/>
</dbReference>
<evidence type="ECO:0000259" key="4">
    <source>
        <dbReference type="Pfam" id="PF03816"/>
    </source>
</evidence>
<protein>
    <submittedName>
        <fullName evidence="5">Transcriptional attenuator, LytR family</fullName>
    </submittedName>
</protein>
<keyword evidence="3" id="KW-0812">Transmembrane</keyword>
<feature type="domain" description="Cell envelope-related transcriptional attenuator" evidence="4">
    <location>
        <begin position="99"/>
        <end position="250"/>
    </location>
</feature>
<dbReference type="Proteomes" id="UP000199136">
    <property type="component" value="Unassembled WGS sequence"/>
</dbReference>
<dbReference type="InterPro" id="IPR004474">
    <property type="entry name" value="LytR_CpsA_psr"/>
</dbReference>
<name>A0A1I5XN12_9LACT</name>
<dbReference type="PANTHER" id="PTHR33392">
    <property type="entry name" value="POLYISOPRENYL-TEICHOIC ACID--PEPTIDOGLYCAN TEICHOIC ACID TRANSFERASE TAGU"/>
    <property type="match status" value="1"/>
</dbReference>
<feature type="region of interest" description="Disordered" evidence="2">
    <location>
        <begin position="1"/>
        <end position="20"/>
    </location>
</feature>
<keyword evidence="3" id="KW-0472">Membrane</keyword>
<evidence type="ECO:0000313" key="6">
    <source>
        <dbReference type="Proteomes" id="UP000199136"/>
    </source>
</evidence>